<gene>
    <name evidence="2" type="ORF">STNY_R10330</name>
</gene>
<proteinExistence type="predicted"/>
<organism evidence="2 3">
    <name type="scientific">Stenotrophomonas pavanii</name>
    <dbReference type="NCBI Taxonomy" id="487698"/>
    <lineage>
        <taxon>Bacteria</taxon>
        <taxon>Pseudomonadati</taxon>
        <taxon>Pseudomonadota</taxon>
        <taxon>Gammaproteobacteria</taxon>
        <taxon>Lysobacterales</taxon>
        <taxon>Lysobacteraceae</taxon>
        <taxon>Stenotrophomonas</taxon>
    </lineage>
</organism>
<accession>A0ABM7R060</accession>
<protein>
    <submittedName>
        <fullName evidence="2">DUF2946 domain-containing protein</fullName>
    </submittedName>
</protein>
<keyword evidence="1" id="KW-0472">Membrane</keyword>
<dbReference type="EMBL" id="AP024684">
    <property type="protein sequence ID" value="BCX42853.1"/>
    <property type="molecule type" value="Genomic_DNA"/>
</dbReference>
<dbReference type="Pfam" id="PF11162">
    <property type="entry name" value="DUF2946"/>
    <property type="match status" value="1"/>
</dbReference>
<keyword evidence="1" id="KW-0812">Transmembrane</keyword>
<evidence type="ECO:0000256" key="1">
    <source>
        <dbReference type="SAM" id="Phobius"/>
    </source>
</evidence>
<keyword evidence="3" id="KW-1185">Reference proteome</keyword>
<evidence type="ECO:0000313" key="3">
    <source>
        <dbReference type="Proteomes" id="UP000825066"/>
    </source>
</evidence>
<keyword evidence="1" id="KW-1133">Transmembrane helix</keyword>
<name>A0ABM7R060_9GAMM</name>
<sequence>MRRSVLHRRFQALAWLAMLLVLLAPLVSRWLAHGHVAAAAPVAAMDHAMHAEHAQHAMEGHHDHHAMAMPHGGATKKPPADPHADHEMGVDCDYCLIAARLITLLVAAVLLLAPMAPVCRALRGAVQALPQRISGTLGARGPPALMAA</sequence>
<dbReference type="Proteomes" id="UP000825066">
    <property type="component" value="Chromosome"/>
</dbReference>
<evidence type="ECO:0000313" key="2">
    <source>
        <dbReference type="EMBL" id="BCX42853.1"/>
    </source>
</evidence>
<reference evidence="2 3" key="1">
    <citation type="submission" date="2021-05" db="EMBL/GenBank/DDBJ databases">
        <title>Complete Genome Sequence of Stenotrophomonas pavanii strain Y.</title>
        <authorList>
            <person name="Dohra H."/>
            <person name="Mohad Din A.R.J."/>
            <person name="Suzuki K."/>
            <person name="Fatma A."/>
            <person name="Honjyo M."/>
            <person name="Nishimura T."/>
            <person name="Moriuch R."/>
            <person name="Masuda K."/>
            <person name="Minoura A."/>
            <person name="Tashiro Y."/>
            <person name="Futamata H."/>
        </authorList>
    </citation>
    <scope>NUCLEOTIDE SEQUENCE [LARGE SCALE GENOMIC DNA]</scope>
    <source>
        <strain evidence="3">Y</strain>
    </source>
</reference>
<dbReference type="InterPro" id="IPR021333">
    <property type="entry name" value="DUF2946"/>
</dbReference>
<feature type="transmembrane region" description="Helical" evidence="1">
    <location>
        <begin position="94"/>
        <end position="113"/>
    </location>
</feature>